<dbReference type="PROSITE" id="PS51318">
    <property type="entry name" value="TAT"/>
    <property type="match status" value="1"/>
</dbReference>
<dbReference type="KEGG" id="rama:IDM48_10275"/>
<sequence>MSQISRRRLVKGAAWATPVVIASSAIPAYAASQCNPTIAGGGYMNYDWGVVPTNPKTTATTTQSLSISAQISASQLPVGAVITDIRFEYWIQSRDDGITNPDGSSGSHGPGVYDPGNSHASTKTAGTCTTSYSTITGCSYKGTTTPLSSLAARPASSTFTSGTSKAAVTSNWVNHSFAKLNGSTVTAKAWQFQFIGDPKLATAQLTKNATTGCLDLPTLNTPQFYVSYANVLQSANTERTIYVDRTAYITYTVNGISKTLTMYQPSKYLCDSSASGGVNRC</sequence>
<feature type="region of interest" description="Disordered" evidence="1">
    <location>
        <begin position="98"/>
        <end position="120"/>
    </location>
</feature>
<dbReference type="EMBL" id="CP061538">
    <property type="protein sequence ID" value="QNV39724.1"/>
    <property type="molecule type" value="Genomic_DNA"/>
</dbReference>
<evidence type="ECO:0000313" key="4">
    <source>
        <dbReference type="Proteomes" id="UP000516421"/>
    </source>
</evidence>
<protein>
    <submittedName>
        <fullName evidence="3">Uncharacterized protein</fullName>
    </submittedName>
</protein>
<dbReference type="AlphaFoldDB" id="A0A7H2BJ78"/>
<proteinExistence type="predicted"/>
<evidence type="ECO:0000256" key="2">
    <source>
        <dbReference type="SAM" id="SignalP"/>
    </source>
</evidence>
<dbReference type="RefSeq" id="WP_068170879.1">
    <property type="nucleotide sequence ID" value="NZ_CP061538.1"/>
</dbReference>
<dbReference type="Proteomes" id="UP000516421">
    <property type="component" value="Chromosome"/>
</dbReference>
<keyword evidence="4" id="KW-1185">Reference proteome</keyword>
<keyword evidence="2" id="KW-0732">Signal</keyword>
<feature type="signal peptide" evidence="2">
    <location>
        <begin position="1"/>
        <end position="30"/>
    </location>
</feature>
<evidence type="ECO:0000256" key="1">
    <source>
        <dbReference type="SAM" id="MobiDB-lite"/>
    </source>
</evidence>
<reference evidence="3 4" key="1">
    <citation type="submission" date="2020-09" db="EMBL/GenBank/DDBJ databases">
        <title>Investigation of environmental microbe.</title>
        <authorList>
            <person name="Ou Y."/>
            <person name="Kang Q."/>
        </authorList>
    </citation>
    <scope>NUCLEOTIDE SEQUENCE [LARGE SCALE GENOMIC DNA]</scope>
    <source>
        <strain evidence="3 4">KJZ-9</strain>
    </source>
</reference>
<feature type="chain" id="PRO_5028871731" evidence="2">
    <location>
        <begin position="31"/>
        <end position="281"/>
    </location>
</feature>
<organism evidence="3 4">
    <name type="scientific">Rothia amarae</name>
    <dbReference type="NCBI Taxonomy" id="169480"/>
    <lineage>
        <taxon>Bacteria</taxon>
        <taxon>Bacillati</taxon>
        <taxon>Actinomycetota</taxon>
        <taxon>Actinomycetes</taxon>
        <taxon>Micrococcales</taxon>
        <taxon>Micrococcaceae</taxon>
        <taxon>Rothia</taxon>
    </lineage>
</organism>
<gene>
    <name evidence="3" type="ORF">IDM48_10275</name>
</gene>
<name>A0A7H2BJ78_9MICC</name>
<evidence type="ECO:0000313" key="3">
    <source>
        <dbReference type="EMBL" id="QNV39724.1"/>
    </source>
</evidence>
<accession>A0A7H2BJ78</accession>
<dbReference type="InterPro" id="IPR006311">
    <property type="entry name" value="TAT_signal"/>
</dbReference>